<reference evidence="1 2" key="1">
    <citation type="submission" date="2014-04" db="EMBL/GenBank/DDBJ databases">
        <title>Genome assembly of Hyalangium minutum DSM 14724.</title>
        <authorList>
            <person name="Sharma G."/>
            <person name="Subramanian S."/>
        </authorList>
    </citation>
    <scope>NUCLEOTIDE SEQUENCE [LARGE SCALE GENOMIC DNA]</scope>
    <source>
        <strain evidence="1 2">DSM 14724</strain>
    </source>
</reference>
<dbReference type="PATRIC" id="fig|394096.3.peg.5626"/>
<dbReference type="InterPro" id="IPR007715">
    <property type="entry name" value="Coq4"/>
</dbReference>
<dbReference type="STRING" id="394096.DB31_1285"/>
<organism evidence="1 2">
    <name type="scientific">Hyalangium minutum</name>
    <dbReference type="NCBI Taxonomy" id="394096"/>
    <lineage>
        <taxon>Bacteria</taxon>
        <taxon>Pseudomonadati</taxon>
        <taxon>Myxococcota</taxon>
        <taxon>Myxococcia</taxon>
        <taxon>Myxococcales</taxon>
        <taxon>Cystobacterineae</taxon>
        <taxon>Archangiaceae</taxon>
        <taxon>Hyalangium</taxon>
    </lineage>
</organism>
<evidence type="ECO:0000313" key="1">
    <source>
        <dbReference type="EMBL" id="KFE66220.1"/>
    </source>
</evidence>
<dbReference type="Proteomes" id="UP000028725">
    <property type="component" value="Unassembled WGS sequence"/>
</dbReference>
<protein>
    <recommendedName>
        <fullName evidence="3">Ubiquinone biosynthesis protein</fullName>
    </recommendedName>
</protein>
<dbReference type="PANTHER" id="PTHR12922">
    <property type="entry name" value="UBIQUINONE BIOSYNTHESIS PROTEIN"/>
    <property type="match status" value="1"/>
</dbReference>
<dbReference type="PANTHER" id="PTHR12922:SF7">
    <property type="entry name" value="UBIQUINONE BIOSYNTHESIS PROTEIN COQ4 HOMOLOG, MITOCHONDRIAL"/>
    <property type="match status" value="1"/>
</dbReference>
<accession>A0A085WEV7</accession>
<gene>
    <name evidence="1" type="ORF">DB31_1285</name>
</gene>
<dbReference type="EMBL" id="JMCB01000011">
    <property type="protein sequence ID" value="KFE66220.1"/>
    <property type="molecule type" value="Genomic_DNA"/>
</dbReference>
<evidence type="ECO:0008006" key="3">
    <source>
        <dbReference type="Google" id="ProtNLM"/>
    </source>
</evidence>
<dbReference type="GO" id="GO:0006744">
    <property type="term" value="P:ubiquinone biosynthetic process"/>
    <property type="evidence" value="ECO:0007669"/>
    <property type="project" value="InterPro"/>
</dbReference>
<dbReference type="OrthoDB" id="9775927at2"/>
<keyword evidence="2" id="KW-1185">Reference proteome</keyword>
<comment type="caution">
    <text evidence="1">The sequence shown here is derived from an EMBL/GenBank/DDBJ whole genome shotgun (WGS) entry which is preliminary data.</text>
</comment>
<dbReference type="AlphaFoldDB" id="A0A085WEV7"/>
<dbReference type="RefSeq" id="WP_044192913.1">
    <property type="nucleotide sequence ID" value="NZ_JMCB01000011.1"/>
</dbReference>
<proteinExistence type="predicted"/>
<sequence>MFALPLIVRGGHAFLRLVQDLNRLDEVFRLIESLHDNPRISEQLVEGHRQTPHGARALQEKPRLGKIDLEALGRLPEGTFGHEYARFMRRHGLDPASLPVKPVEDDASFIEAHLRETHDLWHVVTGFEPDVAGELGLQAFYLAQFPNRVALAILSAGMMNTLIYGFEDSAARMTQIARGWTLGRRARPLFGTDWKQLWATPMTEVRAKLGLELKAVDVVTPEMIPQDVAREPVARA</sequence>
<evidence type="ECO:0000313" key="2">
    <source>
        <dbReference type="Proteomes" id="UP000028725"/>
    </source>
</evidence>
<dbReference type="Pfam" id="PF05019">
    <property type="entry name" value="Coq4"/>
    <property type="match status" value="1"/>
</dbReference>
<name>A0A085WEV7_9BACT</name>